<proteinExistence type="predicted"/>
<name>A0A382NUE9_9ZZZZ</name>
<sequence length="118" mass="12933">MVGRNYVDRGGILMPDRIFGICAWRLPSGELIMDADRNILCAEGFVGDPVIERQVAEAAAYWSDNAGGKVHWVEGARKISDDELDDQGGRLLDGKIPDPMEDFFDPTKVMPGDGGNHD</sequence>
<feature type="region of interest" description="Disordered" evidence="1">
    <location>
        <begin position="95"/>
        <end position="118"/>
    </location>
</feature>
<gene>
    <name evidence="2" type="ORF">METZ01_LOCUS316035</name>
</gene>
<organism evidence="2">
    <name type="scientific">marine metagenome</name>
    <dbReference type="NCBI Taxonomy" id="408172"/>
    <lineage>
        <taxon>unclassified sequences</taxon>
        <taxon>metagenomes</taxon>
        <taxon>ecological metagenomes</taxon>
    </lineage>
</organism>
<evidence type="ECO:0000256" key="1">
    <source>
        <dbReference type="SAM" id="MobiDB-lite"/>
    </source>
</evidence>
<dbReference type="EMBL" id="UINC01101948">
    <property type="protein sequence ID" value="SVC63181.1"/>
    <property type="molecule type" value="Genomic_DNA"/>
</dbReference>
<evidence type="ECO:0000313" key="2">
    <source>
        <dbReference type="EMBL" id="SVC63181.1"/>
    </source>
</evidence>
<protein>
    <submittedName>
        <fullName evidence="2">Uncharacterized protein</fullName>
    </submittedName>
</protein>
<accession>A0A382NUE9</accession>
<dbReference type="AlphaFoldDB" id="A0A382NUE9"/>
<reference evidence="2" key="1">
    <citation type="submission" date="2018-05" db="EMBL/GenBank/DDBJ databases">
        <authorList>
            <person name="Lanie J.A."/>
            <person name="Ng W.-L."/>
            <person name="Kazmierczak K.M."/>
            <person name="Andrzejewski T.M."/>
            <person name="Davidsen T.M."/>
            <person name="Wayne K.J."/>
            <person name="Tettelin H."/>
            <person name="Glass J.I."/>
            <person name="Rusch D."/>
            <person name="Podicherti R."/>
            <person name="Tsui H.-C.T."/>
            <person name="Winkler M.E."/>
        </authorList>
    </citation>
    <scope>NUCLEOTIDE SEQUENCE</scope>
</reference>